<feature type="domain" description="Lipopolysaccharide assembly protein A" evidence="6">
    <location>
        <begin position="23"/>
        <end position="80"/>
    </location>
</feature>
<evidence type="ECO:0000256" key="5">
    <source>
        <dbReference type="SAM" id="Phobius"/>
    </source>
</evidence>
<dbReference type="RefSeq" id="WP_003789339.1">
    <property type="nucleotide sequence ID" value="NZ_CP050136.1"/>
</dbReference>
<dbReference type="KEGG" id="kki:KKKWG1_0684"/>
<keyword evidence="3 5" id="KW-1133">Transmembrane helix</keyword>
<evidence type="ECO:0000313" key="8">
    <source>
        <dbReference type="Proteomes" id="UP000248598"/>
    </source>
</evidence>
<evidence type="ECO:0000259" key="6">
    <source>
        <dbReference type="Pfam" id="PF06305"/>
    </source>
</evidence>
<evidence type="ECO:0000256" key="4">
    <source>
        <dbReference type="ARBA" id="ARBA00023136"/>
    </source>
</evidence>
<dbReference type="Proteomes" id="UP000248598">
    <property type="component" value="Chromosome 1"/>
</dbReference>
<dbReference type="AlphaFoldDB" id="A0AAX2J2U3"/>
<proteinExistence type="predicted"/>
<keyword evidence="1" id="KW-1003">Cell membrane</keyword>
<sequence>MKLFYLIIKAIVLIFFLILALINFQRVPFSYLPSQQMELPLIVVMFGMFVVGAIFGMFALFGRLLRLRSENARLRAEVQKSARLATQDIAAPVQAASDKQ</sequence>
<keyword evidence="4 5" id="KW-0472">Membrane</keyword>
<dbReference type="GeneID" id="93262173"/>
<gene>
    <name evidence="7" type="ORF">NCTC10529_00868</name>
</gene>
<reference evidence="7 8" key="1">
    <citation type="submission" date="2018-06" db="EMBL/GenBank/DDBJ databases">
        <authorList>
            <consortium name="Pathogen Informatics"/>
            <person name="Doyle S."/>
        </authorList>
    </citation>
    <scope>NUCLEOTIDE SEQUENCE [LARGE SCALE GENOMIC DNA]</scope>
    <source>
        <strain evidence="7 8">NCTC10529</strain>
    </source>
</reference>
<evidence type="ECO:0000313" key="7">
    <source>
        <dbReference type="EMBL" id="SQH24676.1"/>
    </source>
</evidence>
<keyword evidence="2 5" id="KW-0812">Transmembrane</keyword>
<organism evidence="7 8">
    <name type="scientific">Kingella kingae</name>
    <dbReference type="NCBI Taxonomy" id="504"/>
    <lineage>
        <taxon>Bacteria</taxon>
        <taxon>Pseudomonadati</taxon>
        <taxon>Pseudomonadota</taxon>
        <taxon>Betaproteobacteria</taxon>
        <taxon>Neisseriales</taxon>
        <taxon>Neisseriaceae</taxon>
        <taxon>Kingella</taxon>
    </lineage>
</organism>
<protein>
    <submittedName>
        <fullName evidence="7">Uncharacterized integral membrane protein</fullName>
    </submittedName>
</protein>
<feature type="transmembrane region" description="Helical" evidence="5">
    <location>
        <begin position="7"/>
        <end position="27"/>
    </location>
</feature>
<dbReference type="Pfam" id="PF06305">
    <property type="entry name" value="LapA_dom"/>
    <property type="match status" value="1"/>
</dbReference>
<dbReference type="InterPro" id="IPR010445">
    <property type="entry name" value="LapA_dom"/>
</dbReference>
<evidence type="ECO:0000256" key="3">
    <source>
        <dbReference type="ARBA" id="ARBA00022989"/>
    </source>
</evidence>
<dbReference type="EMBL" id="LS483426">
    <property type="protein sequence ID" value="SQH24676.1"/>
    <property type="molecule type" value="Genomic_DNA"/>
</dbReference>
<feature type="transmembrane region" description="Helical" evidence="5">
    <location>
        <begin position="39"/>
        <end position="65"/>
    </location>
</feature>
<evidence type="ECO:0000256" key="2">
    <source>
        <dbReference type="ARBA" id="ARBA00022692"/>
    </source>
</evidence>
<name>A0AAX2J2U3_KINKI</name>
<accession>A0AAX2J2U3</accession>
<dbReference type="GO" id="GO:0005886">
    <property type="term" value="C:plasma membrane"/>
    <property type="evidence" value="ECO:0007669"/>
    <property type="project" value="InterPro"/>
</dbReference>
<evidence type="ECO:0000256" key="1">
    <source>
        <dbReference type="ARBA" id="ARBA00022475"/>
    </source>
</evidence>